<feature type="region of interest" description="Disordered" evidence="1">
    <location>
        <begin position="197"/>
        <end position="240"/>
    </location>
</feature>
<accession>A0A699GFD0</accession>
<name>A0A699GFD0_TANCI</name>
<feature type="compositionally biased region" description="Basic residues" evidence="1">
    <location>
        <begin position="326"/>
        <end position="339"/>
    </location>
</feature>
<dbReference type="GO" id="GO:0003824">
    <property type="term" value="F:catalytic activity"/>
    <property type="evidence" value="ECO:0007669"/>
    <property type="project" value="InterPro"/>
</dbReference>
<reference evidence="2" key="1">
    <citation type="journal article" date="2019" name="Sci. Rep.">
        <title>Draft genome of Tanacetum cinerariifolium, the natural source of mosquito coil.</title>
        <authorList>
            <person name="Yamashiro T."/>
            <person name="Shiraishi A."/>
            <person name="Satake H."/>
            <person name="Nakayama K."/>
        </authorList>
    </citation>
    <scope>NUCLEOTIDE SEQUENCE</scope>
</reference>
<dbReference type="EMBL" id="BKCJ010000009">
    <property type="protein sequence ID" value="GEU28564.1"/>
    <property type="molecule type" value="Genomic_DNA"/>
</dbReference>
<feature type="region of interest" description="Disordered" evidence="1">
    <location>
        <begin position="67"/>
        <end position="93"/>
    </location>
</feature>
<feature type="compositionally biased region" description="Low complexity" evidence="1">
    <location>
        <begin position="1599"/>
        <end position="1617"/>
    </location>
</feature>
<feature type="compositionally biased region" description="Low complexity" evidence="1">
    <location>
        <begin position="197"/>
        <end position="207"/>
    </location>
</feature>
<evidence type="ECO:0000256" key="1">
    <source>
        <dbReference type="SAM" id="MobiDB-lite"/>
    </source>
</evidence>
<dbReference type="Gene3D" id="3.40.140.10">
    <property type="entry name" value="Cytidine Deaminase, domain 2"/>
    <property type="match status" value="1"/>
</dbReference>
<dbReference type="InterPro" id="IPR016193">
    <property type="entry name" value="Cytidine_deaminase-like"/>
</dbReference>
<protein>
    <submittedName>
        <fullName evidence="2">Uncharacterized protein</fullName>
    </submittedName>
</protein>
<sequence>MMHARLAKIVYGAPDPKTGACGSVVNLFGQAQLNHHAVVTGGVLADACADLLKRFFAARRAAAAAARRAAPDQQGQQGQQHRPPGTARLCDPQLLRPRRAPPALRRHRCGAPGAAACGGGRPRGPGRDGAARVVRHEPAAGGHRLCRHGRQRQAVRGLQRLHGVSDGADGADGPRQLCRPHVCQRLRPAAARCVHGRPVPRLPARPATPRRGHGGAGPGGQPAGGRDRPPVGRQFGDDGQPARHAVFFHARQRHRLPRRRGRAPVPGGAHAAATAVRGRVRGPACAGAGRVYRLQAGRVRQRLRLRDHAGVPPRPAAAAGADRPAVRPHRAPGHAAVRRHGAPDVVRARYRADHFRLPHAIQPDHDAAAGVRGVEQAGRTVRKRCVVGLAVGRRGQAQVAAFGKDFQVLVDAVGNLGVHVARGVLEVGRARVVRQHGRAAAGRIRIVVDGGAAAPGDAGEFRAHRLQRHARRQRAVVVPQPGVIRVFRFAHRRQFLARQQVHDALRRVGRLELGVVEIDPEEAQLPRQESQRRFAAELGPGARDVGTIFVRAVVEVDIAHRLPRLRIGHAGAVEDAQVGAAHDHVGANDAHLAEAGHRERRIVVRIPFQRQILVLVGLRAQRGVADGGVAAVLARQFLAAGADPALVVRAFAGRHQGGNGRPRDLLGAVVPQHQLVRDHPQRHVQDRHVVGGVGRKRGGAAHGGAGGAARGVGQVRVVAGRLADRRERHGAAGFHLGAHDAVAEVTVELHIERQARVGERDLVEAEVGHEVAGGDALLVLVDGLAVHLAVGGHALLDAVEIGVGRAHQRKHFFHVDLVPPVDQLGRPVGRAVEEGRIGTLHGLGDDIQKLLLGHVGRARQCGGQVGVGHETGRAQLAAGAQRSRRVLASLEEAAHIGGGHHHRRHVTRCAELADRGDHRAAAGAPFAAGIVAQVEAGLDTLEEWNVVAERVAEIALGRDFLGLGHLRRVRQLRRLRHRRLLGDGVGGNIRVVDRRLDLGGRDGRPHQVGIQRRVGLVEGAAGRELIRPQSVWQDLHGGRPVVGAPVGALVGPLPVRAGVAHEKFRRKAAVAVRAAGLGVPGGGVHGVEDLVGVDVAVRDRHFRHVVVGVHLDRARIDIGHGTLRREQAGAEAHIAVQVVAGTGHGAAHPGGGIGKRGPRVGGAVGTGRIDGQAAHAVGHEGIVHRALGVIDLAVHAERVADLEVEPQVDVLALVFLAFLDVAHQRRRVIVPLVQARHQLVATGIDRRVLGGIAVDAGLLRGRQVGKRGVTVGLGLGGGRLGQDFQRRGGVEEAAGRQRRLQGGRGVGGIAGRHGAWQIGERLVRRIVEVERARIALQPRRGVLRRVRLVDHARRRRIDHQAQPVVEKFPGGDQVGVGRPFLVQRTLRAGHAQRDERFLEVQAGTGLDDHAAAERAFGHVGRGAFDHVHALDQVGRQRAEFHAAAAAAIHVGAAGRLHALAVDLHARQVGRVAADGDAHALAEIAAVERHAGNARDRFADIAVGEGPHVFGHDGIHRGGSVLLALDAGLLRGARALHDDFLDLGVAAGGGGSKDENREWIVEMKRITELSGIVALPQKRDLAQCLARWLAQWLGIAAGGAAPATRAPPGRTRRAGGAAVLRPPRQAGPAERLSP</sequence>
<evidence type="ECO:0000313" key="2">
    <source>
        <dbReference type="EMBL" id="GEU28564.1"/>
    </source>
</evidence>
<proteinExistence type="predicted"/>
<comment type="caution">
    <text evidence="2">The sequence shown here is derived from an EMBL/GenBank/DDBJ whole genome shotgun (WGS) entry which is preliminary data.</text>
</comment>
<feature type="region of interest" description="Disordered" evidence="1">
    <location>
        <begin position="1599"/>
        <end position="1633"/>
    </location>
</feature>
<feature type="compositionally biased region" description="Gly residues" evidence="1">
    <location>
        <begin position="214"/>
        <end position="223"/>
    </location>
</feature>
<feature type="region of interest" description="Disordered" evidence="1">
    <location>
        <begin position="310"/>
        <end position="339"/>
    </location>
</feature>
<feature type="compositionally biased region" description="Low complexity" evidence="1">
    <location>
        <begin position="67"/>
        <end position="80"/>
    </location>
</feature>
<organism evidence="2">
    <name type="scientific">Tanacetum cinerariifolium</name>
    <name type="common">Dalmatian daisy</name>
    <name type="synonym">Chrysanthemum cinerariifolium</name>
    <dbReference type="NCBI Taxonomy" id="118510"/>
    <lineage>
        <taxon>Eukaryota</taxon>
        <taxon>Viridiplantae</taxon>
        <taxon>Streptophyta</taxon>
        <taxon>Embryophyta</taxon>
        <taxon>Tracheophyta</taxon>
        <taxon>Spermatophyta</taxon>
        <taxon>Magnoliopsida</taxon>
        <taxon>eudicotyledons</taxon>
        <taxon>Gunneridae</taxon>
        <taxon>Pentapetalae</taxon>
        <taxon>asterids</taxon>
        <taxon>campanulids</taxon>
        <taxon>Asterales</taxon>
        <taxon>Asteraceae</taxon>
        <taxon>Asteroideae</taxon>
        <taxon>Anthemideae</taxon>
        <taxon>Anthemidinae</taxon>
        <taxon>Tanacetum</taxon>
    </lineage>
</organism>
<dbReference type="SUPFAM" id="SSF53927">
    <property type="entry name" value="Cytidine deaminase-like"/>
    <property type="match status" value="1"/>
</dbReference>
<gene>
    <name evidence="2" type="ORF">Tci_000542</name>
</gene>